<evidence type="ECO:0000256" key="1">
    <source>
        <dbReference type="ARBA" id="ARBA00004167"/>
    </source>
</evidence>
<comment type="subcellular location">
    <subcellularLocation>
        <location evidence="1">Membrane</location>
        <topology evidence="1">Single-pass membrane protein</topology>
    </subcellularLocation>
</comment>
<dbReference type="InterPro" id="IPR012902">
    <property type="entry name" value="N_methyl_site"/>
</dbReference>
<dbReference type="NCBIfam" id="TIGR02532">
    <property type="entry name" value="IV_pilin_GFxxxE"/>
    <property type="match status" value="1"/>
</dbReference>
<evidence type="ECO:0000256" key="5">
    <source>
        <dbReference type="ARBA" id="ARBA00023136"/>
    </source>
</evidence>
<organism evidence="8 9">
    <name type="scientific">Candidatus Roizmanbacteria bacterium RIFCSPHIGHO2_01_FULL_39_12b</name>
    <dbReference type="NCBI Taxonomy" id="1802030"/>
    <lineage>
        <taxon>Bacteria</taxon>
        <taxon>Candidatus Roizmaniibacteriota</taxon>
    </lineage>
</organism>
<evidence type="ECO:0000256" key="3">
    <source>
        <dbReference type="ARBA" id="ARBA00022692"/>
    </source>
</evidence>
<evidence type="ECO:0000313" key="8">
    <source>
        <dbReference type="EMBL" id="OGK16856.1"/>
    </source>
</evidence>
<dbReference type="Gene3D" id="3.30.700.10">
    <property type="entry name" value="Glycoprotein, Type 4 Pilin"/>
    <property type="match status" value="1"/>
</dbReference>
<keyword evidence="2" id="KW-0488">Methylation</keyword>
<reference evidence="8 9" key="1">
    <citation type="journal article" date="2016" name="Nat. Commun.">
        <title>Thousands of microbial genomes shed light on interconnected biogeochemical processes in an aquifer system.</title>
        <authorList>
            <person name="Anantharaman K."/>
            <person name="Brown C.T."/>
            <person name="Hug L.A."/>
            <person name="Sharon I."/>
            <person name="Castelle C.J."/>
            <person name="Probst A.J."/>
            <person name="Thomas B.C."/>
            <person name="Singh A."/>
            <person name="Wilkins M.J."/>
            <person name="Karaoz U."/>
            <person name="Brodie E.L."/>
            <person name="Williams K.H."/>
            <person name="Hubbard S.S."/>
            <person name="Banfield J.F."/>
        </authorList>
    </citation>
    <scope>NUCLEOTIDE SEQUENCE [LARGE SCALE GENOMIC DNA]</scope>
</reference>
<dbReference type="Pfam" id="PF07963">
    <property type="entry name" value="N_methyl"/>
    <property type="match status" value="1"/>
</dbReference>
<comment type="caution">
    <text evidence="8">The sequence shown here is derived from an EMBL/GenBank/DDBJ whole genome shotgun (WGS) entry which is preliminary data.</text>
</comment>
<dbReference type="InterPro" id="IPR000983">
    <property type="entry name" value="Bac_GSPG_pilin"/>
</dbReference>
<sequence length="173" mass="19560">MYKVIGREKRHVQLGFTLIELLLVIVILGILALLISGNFFNSLKKGRDTRRKTDIQNISRSFEIYYEDLGRFPPNDILTQSQICYHNGTSYDCTRKVYMQKIPTDPTVGSYIYETDATGTYYKLYSCIENDQDVSSGIKLAVDRNQDPNGWQAGCGTGVCANCKFKVESSNAE</sequence>
<dbReference type="SUPFAM" id="SSF54523">
    <property type="entry name" value="Pili subunits"/>
    <property type="match status" value="1"/>
</dbReference>
<proteinExistence type="predicted"/>
<feature type="transmembrane region" description="Helical" evidence="6">
    <location>
        <begin position="12"/>
        <end position="35"/>
    </location>
</feature>
<dbReference type="EMBL" id="MFZF01000010">
    <property type="protein sequence ID" value="OGK16856.1"/>
    <property type="molecule type" value="Genomic_DNA"/>
</dbReference>
<evidence type="ECO:0000256" key="6">
    <source>
        <dbReference type="SAM" id="Phobius"/>
    </source>
</evidence>
<accession>A0A1F7GDD1</accession>
<keyword evidence="3 6" id="KW-0812">Transmembrane</keyword>
<protein>
    <recommendedName>
        <fullName evidence="7">Type II secretion system protein GspG C-terminal domain-containing protein</fullName>
    </recommendedName>
</protein>
<keyword evidence="4 6" id="KW-1133">Transmembrane helix</keyword>
<name>A0A1F7GDD1_9BACT</name>
<feature type="domain" description="Type II secretion system protein GspG C-terminal" evidence="7">
    <location>
        <begin position="39"/>
        <end position="137"/>
    </location>
</feature>
<dbReference type="Proteomes" id="UP000178372">
    <property type="component" value="Unassembled WGS sequence"/>
</dbReference>
<dbReference type="Pfam" id="PF08334">
    <property type="entry name" value="T2SSG"/>
    <property type="match status" value="1"/>
</dbReference>
<dbReference type="PANTHER" id="PTHR30093">
    <property type="entry name" value="GENERAL SECRETION PATHWAY PROTEIN G"/>
    <property type="match status" value="1"/>
</dbReference>
<evidence type="ECO:0000256" key="2">
    <source>
        <dbReference type="ARBA" id="ARBA00022481"/>
    </source>
</evidence>
<dbReference type="GO" id="GO:0015627">
    <property type="term" value="C:type II protein secretion system complex"/>
    <property type="evidence" value="ECO:0007669"/>
    <property type="project" value="InterPro"/>
</dbReference>
<keyword evidence="5 6" id="KW-0472">Membrane</keyword>
<evidence type="ECO:0000256" key="4">
    <source>
        <dbReference type="ARBA" id="ARBA00022989"/>
    </source>
</evidence>
<dbReference type="GO" id="GO:0015628">
    <property type="term" value="P:protein secretion by the type II secretion system"/>
    <property type="evidence" value="ECO:0007669"/>
    <property type="project" value="InterPro"/>
</dbReference>
<gene>
    <name evidence="8" type="ORF">A2690_03720</name>
</gene>
<dbReference type="PANTHER" id="PTHR30093:SF44">
    <property type="entry name" value="TYPE II SECRETION SYSTEM CORE PROTEIN G"/>
    <property type="match status" value="1"/>
</dbReference>
<dbReference type="PRINTS" id="PR00813">
    <property type="entry name" value="BCTERIALGSPG"/>
</dbReference>
<dbReference type="InterPro" id="IPR013545">
    <property type="entry name" value="T2SS_protein-GspG_C"/>
</dbReference>
<evidence type="ECO:0000259" key="7">
    <source>
        <dbReference type="Pfam" id="PF08334"/>
    </source>
</evidence>
<dbReference type="InterPro" id="IPR045584">
    <property type="entry name" value="Pilin-like"/>
</dbReference>
<evidence type="ECO:0000313" key="9">
    <source>
        <dbReference type="Proteomes" id="UP000178372"/>
    </source>
</evidence>
<dbReference type="AlphaFoldDB" id="A0A1F7GDD1"/>
<dbReference type="GO" id="GO:0016020">
    <property type="term" value="C:membrane"/>
    <property type="evidence" value="ECO:0007669"/>
    <property type="project" value="UniProtKB-SubCell"/>
</dbReference>